<gene>
    <name evidence="2" type="ORF">GCM10025781_12930</name>
</gene>
<keyword evidence="3" id="KW-1185">Reference proteome</keyword>
<organism evidence="2 3">
    <name type="scientific">Kocuria gwangalliensis</name>
    <dbReference type="NCBI Taxonomy" id="501592"/>
    <lineage>
        <taxon>Bacteria</taxon>
        <taxon>Bacillati</taxon>
        <taxon>Actinomycetota</taxon>
        <taxon>Actinomycetes</taxon>
        <taxon>Micrococcales</taxon>
        <taxon>Micrococcaceae</taxon>
        <taxon>Kocuria</taxon>
    </lineage>
</organism>
<evidence type="ECO:0008006" key="4">
    <source>
        <dbReference type="Google" id="ProtNLM"/>
    </source>
</evidence>
<evidence type="ECO:0000313" key="2">
    <source>
        <dbReference type="EMBL" id="GAA4696502.1"/>
    </source>
</evidence>
<comment type="caution">
    <text evidence="2">The sequence shown here is derived from an EMBL/GenBank/DDBJ whole genome shotgun (WGS) entry which is preliminary data.</text>
</comment>
<dbReference type="Pfam" id="PF09683">
    <property type="entry name" value="Lactococcin_972"/>
    <property type="match status" value="1"/>
</dbReference>
<dbReference type="InterPro" id="IPR006540">
    <property type="entry name" value="Lactococcin_972"/>
</dbReference>
<reference evidence="3" key="1">
    <citation type="journal article" date="2019" name="Int. J. Syst. Evol. Microbiol.">
        <title>The Global Catalogue of Microorganisms (GCM) 10K type strain sequencing project: providing services to taxonomists for standard genome sequencing and annotation.</title>
        <authorList>
            <consortium name="The Broad Institute Genomics Platform"/>
            <consortium name="The Broad Institute Genome Sequencing Center for Infectious Disease"/>
            <person name="Wu L."/>
            <person name="Ma J."/>
        </authorList>
    </citation>
    <scope>NUCLEOTIDE SEQUENCE [LARGE SCALE GENOMIC DNA]</scope>
    <source>
        <strain evidence="3">JCM 18958</strain>
    </source>
</reference>
<feature type="chain" id="PRO_5046695120" description="Lactococcin 972 family bacteriocin" evidence="1">
    <location>
        <begin position="28"/>
        <end position="98"/>
    </location>
</feature>
<sequence>MKRLKKALVTVGLAGTLAAGAAGAANAAVTHPGGGTWDSGVSYWTNSVWSNYHHPTRAHGSTACNSTRCNRSATVAPNRWSYASITASLGGNTTYWRY</sequence>
<evidence type="ECO:0000256" key="1">
    <source>
        <dbReference type="SAM" id="SignalP"/>
    </source>
</evidence>
<dbReference type="RefSeq" id="WP_425559502.1">
    <property type="nucleotide sequence ID" value="NZ_BAABLN010000014.1"/>
</dbReference>
<name>A0ABP8WXW2_9MICC</name>
<dbReference type="EMBL" id="BAABLN010000014">
    <property type="protein sequence ID" value="GAA4696502.1"/>
    <property type="molecule type" value="Genomic_DNA"/>
</dbReference>
<feature type="signal peptide" evidence="1">
    <location>
        <begin position="1"/>
        <end position="27"/>
    </location>
</feature>
<evidence type="ECO:0000313" key="3">
    <source>
        <dbReference type="Proteomes" id="UP001501446"/>
    </source>
</evidence>
<accession>A0ABP8WXW2</accession>
<protein>
    <recommendedName>
        <fullName evidence="4">Lactococcin 972 family bacteriocin</fullName>
    </recommendedName>
</protein>
<dbReference type="Proteomes" id="UP001501446">
    <property type="component" value="Unassembled WGS sequence"/>
</dbReference>
<keyword evidence="1" id="KW-0732">Signal</keyword>
<proteinExistence type="predicted"/>
<dbReference type="NCBIfam" id="TIGR01653">
    <property type="entry name" value="lactococcin_972"/>
    <property type="match status" value="1"/>
</dbReference>
<dbReference type="Gene3D" id="2.60.40.2850">
    <property type="match status" value="1"/>
</dbReference>